<dbReference type="EMBL" id="QGKY02001015">
    <property type="protein sequence ID" value="KAF2575602.1"/>
    <property type="molecule type" value="Genomic_DNA"/>
</dbReference>
<proteinExistence type="predicted"/>
<gene>
    <name evidence="2" type="ORF">F2Q70_00005407</name>
</gene>
<reference evidence="2" key="1">
    <citation type="submission" date="2019-12" db="EMBL/GenBank/DDBJ databases">
        <title>Genome sequencing and annotation of Brassica cretica.</title>
        <authorList>
            <person name="Studholme D.J."/>
            <person name="Sarris P.F."/>
        </authorList>
    </citation>
    <scope>NUCLEOTIDE SEQUENCE</scope>
    <source>
        <strain evidence="2">PFS-102/07</strain>
        <tissue evidence="2">Leaf</tissue>
    </source>
</reference>
<evidence type="ECO:0000256" key="1">
    <source>
        <dbReference type="SAM" id="SignalP"/>
    </source>
</evidence>
<sequence length="96" mass="10590">MCLRTQNPYMASHLSLLLLITLSSVVSKTFWADVAEAASYCSNADQFLWSFLSSSNILITDPLDMSLLAVEHFKSVLGPQWYSPPNIPSSPGLQLL</sequence>
<comment type="caution">
    <text evidence="2">The sequence shown here is derived from an EMBL/GenBank/DDBJ whole genome shotgun (WGS) entry which is preliminary data.</text>
</comment>
<feature type="signal peptide" evidence="1">
    <location>
        <begin position="1"/>
        <end position="27"/>
    </location>
</feature>
<name>A0A8S9J259_BRACR</name>
<accession>A0A8S9J259</accession>
<evidence type="ECO:0000313" key="2">
    <source>
        <dbReference type="EMBL" id="KAF2575602.1"/>
    </source>
</evidence>
<organism evidence="2">
    <name type="scientific">Brassica cretica</name>
    <name type="common">Mustard</name>
    <dbReference type="NCBI Taxonomy" id="69181"/>
    <lineage>
        <taxon>Eukaryota</taxon>
        <taxon>Viridiplantae</taxon>
        <taxon>Streptophyta</taxon>
        <taxon>Embryophyta</taxon>
        <taxon>Tracheophyta</taxon>
        <taxon>Spermatophyta</taxon>
        <taxon>Magnoliopsida</taxon>
        <taxon>eudicotyledons</taxon>
        <taxon>Gunneridae</taxon>
        <taxon>Pentapetalae</taxon>
        <taxon>rosids</taxon>
        <taxon>malvids</taxon>
        <taxon>Brassicales</taxon>
        <taxon>Brassicaceae</taxon>
        <taxon>Brassiceae</taxon>
        <taxon>Brassica</taxon>
    </lineage>
</organism>
<protein>
    <submittedName>
        <fullName evidence="2">Uncharacterized protein</fullName>
    </submittedName>
</protein>
<feature type="chain" id="PRO_5035743233" evidence="1">
    <location>
        <begin position="28"/>
        <end position="96"/>
    </location>
</feature>
<dbReference type="AlphaFoldDB" id="A0A8S9J259"/>
<keyword evidence="1" id="KW-0732">Signal</keyword>